<evidence type="ECO:0000313" key="3">
    <source>
        <dbReference type="EnsemblMetazoa" id="PPA41896.1"/>
    </source>
</evidence>
<name>A0A2A6BRW7_PRIPA</name>
<dbReference type="EnsemblMetazoa" id="PPA41419.1">
    <property type="protein sequence ID" value="PPA41419.1"/>
    <property type="gene ID" value="WBGene00279788"/>
</dbReference>
<proteinExistence type="predicted"/>
<dbReference type="EnsemblMetazoa" id="PPA41896.1">
    <property type="protein sequence ID" value="PPA41896.1"/>
    <property type="gene ID" value="WBGene00280265"/>
</dbReference>
<gene>
    <name evidence="2" type="primary">WBGene00279788</name>
    <name evidence="3" type="synonym">WBGene00280265</name>
</gene>
<organism evidence="2 4">
    <name type="scientific">Pristionchus pacificus</name>
    <name type="common">Parasitic nematode worm</name>
    <dbReference type="NCBI Taxonomy" id="54126"/>
    <lineage>
        <taxon>Eukaryota</taxon>
        <taxon>Metazoa</taxon>
        <taxon>Ecdysozoa</taxon>
        <taxon>Nematoda</taxon>
        <taxon>Chromadorea</taxon>
        <taxon>Rhabditida</taxon>
        <taxon>Rhabditina</taxon>
        <taxon>Diplogasteromorpha</taxon>
        <taxon>Diplogasteroidea</taxon>
        <taxon>Neodiplogasteridae</taxon>
        <taxon>Pristionchus</taxon>
    </lineage>
</organism>
<feature type="compositionally biased region" description="Polar residues" evidence="1">
    <location>
        <begin position="404"/>
        <end position="417"/>
    </location>
</feature>
<reference evidence="4" key="1">
    <citation type="journal article" date="2008" name="Nat. Genet.">
        <title>The Pristionchus pacificus genome provides a unique perspective on nematode lifestyle and parasitism.</title>
        <authorList>
            <person name="Dieterich C."/>
            <person name="Clifton S.W."/>
            <person name="Schuster L.N."/>
            <person name="Chinwalla A."/>
            <person name="Delehaunty K."/>
            <person name="Dinkelacker I."/>
            <person name="Fulton L."/>
            <person name="Fulton R."/>
            <person name="Godfrey J."/>
            <person name="Minx P."/>
            <person name="Mitreva M."/>
            <person name="Roeseler W."/>
            <person name="Tian H."/>
            <person name="Witte H."/>
            <person name="Yang S.P."/>
            <person name="Wilson R.K."/>
            <person name="Sommer R.J."/>
        </authorList>
    </citation>
    <scope>NUCLEOTIDE SEQUENCE [LARGE SCALE GENOMIC DNA]</scope>
    <source>
        <strain evidence="4">PS312</strain>
    </source>
</reference>
<keyword evidence="4" id="KW-1185">Reference proteome</keyword>
<dbReference type="Proteomes" id="UP000005239">
    <property type="component" value="Unassembled WGS sequence"/>
</dbReference>
<evidence type="ECO:0000256" key="1">
    <source>
        <dbReference type="SAM" id="MobiDB-lite"/>
    </source>
</evidence>
<sequence length="499" mass="56328">MSYGLVRLVDGAFLVVDTECLSDSHSVGSTVNVYASASDHTTSYEAMLIDFGSREALQRKQLEIRDFSLEEIKQMISNSRSSRRNRASSIDRSTVHLPPPTAAARKSVAKGRSVRAQVAADAVNDDGSMSDPSADPLDNLDSRDLLRGIYRMVDTLKRDMERRMNKMEDEMTAVVSHIELSSSERESDGIKLKDIAESLQVQEEIMGKLEKDVQSISENMIRKLPVRYHFMAEEEVAELDIVEETTTVFAGRLAAALFSEEEQFMRVDDRDQTLYNWIVNVVARRRAASEQHSTRSSIQSKIRHHLNQQAKRLREEHGMEHPEPAAARKRREMAQRKDIIAAQVEERTAEISAKRKRVTDARVERQVKQQLRKTGMISNDGEPILFPKPRPIPPPSLSTPADRATSSTPIPQFTPKSSRIGDMRAIKNTPIVPSRTGPTPLPGSNRRLCPARRDLSEEAGTSCRSPSPREMEDEDMPQLDDSRTVRRNPYAEDDDDMYD</sequence>
<protein>
    <submittedName>
        <fullName evidence="2">Uncharacterized protein</fullName>
    </submittedName>
</protein>
<feature type="region of interest" description="Disordered" evidence="1">
    <location>
        <begin position="378"/>
        <end position="499"/>
    </location>
</feature>
<evidence type="ECO:0000313" key="2">
    <source>
        <dbReference type="EnsemblMetazoa" id="PPA41419.1"/>
    </source>
</evidence>
<accession>A0A4X3PH81</accession>
<evidence type="ECO:0000313" key="4">
    <source>
        <dbReference type="Proteomes" id="UP000005239"/>
    </source>
</evidence>
<reference evidence="2" key="2">
    <citation type="submission" date="2022-06" db="UniProtKB">
        <authorList>
            <consortium name="EnsemblMetazoa"/>
        </authorList>
    </citation>
    <scope>IDENTIFICATION</scope>
    <source>
        <strain evidence="2">PS312</strain>
    </source>
</reference>
<accession>A0A2A6BRW7</accession>
<feature type="compositionally biased region" description="Pro residues" evidence="1">
    <location>
        <begin position="386"/>
        <end position="397"/>
    </location>
</feature>
<dbReference type="AlphaFoldDB" id="A0A2A6BRW7"/>
<feature type="region of interest" description="Disordered" evidence="1">
    <location>
        <begin position="78"/>
        <end position="110"/>
    </location>
</feature>